<dbReference type="Gene3D" id="3.40.50.1010">
    <property type="entry name" value="5'-nuclease"/>
    <property type="match status" value="2"/>
</dbReference>
<reference evidence="6 7" key="1">
    <citation type="submission" date="2022-04" db="EMBL/GenBank/DDBJ databases">
        <title>Chromosome-level reference genomes for two strains of Caenorhabditis briggsae: an improved platform for comparative genomics.</title>
        <authorList>
            <person name="Stevens L."/>
            <person name="Andersen E."/>
        </authorList>
    </citation>
    <scope>NUCLEOTIDE SEQUENCE [LARGE SCALE GENOMIC DNA]</scope>
    <source>
        <strain evidence="6">VX34</strain>
        <tissue evidence="6">Whole-organism</tissue>
    </source>
</reference>
<evidence type="ECO:0008006" key="8">
    <source>
        <dbReference type="Google" id="ProtNLM"/>
    </source>
</evidence>
<comment type="subcellular location">
    <subcellularLocation>
        <location evidence="1">Nucleus</location>
    </subcellularLocation>
</comment>
<accession>A0AAE9J444</accession>
<dbReference type="CDD" id="cd09868">
    <property type="entry name" value="PIN_XPG_RAD2"/>
    <property type="match status" value="2"/>
</dbReference>
<dbReference type="InterPro" id="IPR006084">
    <property type="entry name" value="XPG/Rad2"/>
</dbReference>
<evidence type="ECO:0000313" key="6">
    <source>
        <dbReference type="EMBL" id="UMM13768.1"/>
    </source>
</evidence>
<evidence type="ECO:0000259" key="5">
    <source>
        <dbReference type="SMART" id="SM00485"/>
    </source>
</evidence>
<feature type="region of interest" description="Disordered" evidence="3">
    <location>
        <begin position="418"/>
        <end position="449"/>
    </location>
</feature>
<dbReference type="GO" id="GO:0005634">
    <property type="term" value="C:nucleus"/>
    <property type="evidence" value="ECO:0007669"/>
    <property type="project" value="UniProtKB-SubCell"/>
</dbReference>
<evidence type="ECO:0000256" key="3">
    <source>
        <dbReference type="SAM" id="MobiDB-lite"/>
    </source>
</evidence>
<dbReference type="SUPFAM" id="SSF88723">
    <property type="entry name" value="PIN domain-like"/>
    <property type="match status" value="1"/>
</dbReference>
<evidence type="ECO:0000259" key="4">
    <source>
        <dbReference type="SMART" id="SM00484"/>
    </source>
</evidence>
<evidence type="ECO:0000256" key="1">
    <source>
        <dbReference type="ARBA" id="ARBA00004123"/>
    </source>
</evidence>
<dbReference type="Proteomes" id="UP000829354">
    <property type="component" value="Chromosome I"/>
</dbReference>
<dbReference type="PANTHER" id="PTHR16171">
    <property type="entry name" value="DNA REPAIR PROTEIN COMPLEMENTING XP-G CELLS-RELATED"/>
    <property type="match status" value="1"/>
</dbReference>
<feature type="domain" description="XPG N-terminal" evidence="5">
    <location>
        <begin position="1"/>
        <end position="95"/>
    </location>
</feature>
<dbReference type="EMBL" id="CP092620">
    <property type="protein sequence ID" value="UMM13768.1"/>
    <property type="molecule type" value="Genomic_DNA"/>
</dbReference>
<evidence type="ECO:0000256" key="2">
    <source>
        <dbReference type="ARBA" id="ARBA00023242"/>
    </source>
</evidence>
<dbReference type="GO" id="GO:0004518">
    <property type="term" value="F:nuclease activity"/>
    <property type="evidence" value="ECO:0007669"/>
    <property type="project" value="InterPro"/>
</dbReference>
<dbReference type="InterPro" id="IPR006086">
    <property type="entry name" value="XPG-I_dom"/>
</dbReference>
<sequence>MGIVGLWKIIEPTATEIPLECLEGKKLAIDVSIWIYQAQLAYPSDQPFPHLRLLVNRLSKLLFYKIRPVFVFDGPQVPVLKRQVLESRRQKRKNDDDILTNPKKMGKLKEIASGGLDEDALSKAIKEVISPSKKVVLSDVYKDIPSTSTNLDLPSAHQNDQLVYGEIESSEEDSDDSDVIVETLVKKEEPDQKMFPSRKMEIRNLVEKREVMRNSRLRPDMIPQDSKSFSNFQMQRLLQRGRLNAQIEQLAKSNTTSSGAFSSDKINVTGPDGTSHVLKYAHSDEIQECQPELKREFDSLYQPPLEMTLDVFNVEYGGKKLSREVTPDDVREEIVERIEERLIDKTERGYQSKSGMLEAIARKRIRQHYGTEIIEDKEEERRRRREEEEEDDLIEVSDDEMALQKALFESASKALDEKMASLKKHRPDSDDEEWDPQRNDIPSTSSAAQRNLTDDYIHLNYDDDNERTPELYRDLQEFLTNAGIPWIEAPGEAEAQCVELEKLGLVDGVVSDDSDVWAFGVKHVYRHMFAKNRRVQRYGEQTAANRDNCKLFCLQREDYISIAILAGEFVEKRNDQSETIDIIENRILQLLEKAGQLFLSSPDEKRFNSRKAMILKRHVTEANERELIENVCSNKDAVHAYLHPTVDDSSEKLRWRQMNIPLIRQILHQRLQWPDRTQNHEEQNSFNAFVKWNQFLQAGGRSQMRIEMVEKGR</sequence>
<feature type="compositionally biased region" description="Polar residues" evidence="3">
    <location>
        <begin position="440"/>
        <end position="449"/>
    </location>
</feature>
<organism evidence="6 7">
    <name type="scientific">Caenorhabditis briggsae</name>
    <dbReference type="NCBI Taxonomy" id="6238"/>
    <lineage>
        <taxon>Eukaryota</taxon>
        <taxon>Metazoa</taxon>
        <taxon>Ecdysozoa</taxon>
        <taxon>Nematoda</taxon>
        <taxon>Chromadorea</taxon>
        <taxon>Rhabditida</taxon>
        <taxon>Rhabditina</taxon>
        <taxon>Rhabditomorpha</taxon>
        <taxon>Rhabditoidea</taxon>
        <taxon>Rhabditidae</taxon>
        <taxon>Peloderinae</taxon>
        <taxon>Caenorhabditis</taxon>
    </lineage>
</organism>
<keyword evidence="7" id="KW-1185">Reference proteome</keyword>
<dbReference type="SMART" id="SM00485">
    <property type="entry name" value="XPGN"/>
    <property type="match status" value="1"/>
</dbReference>
<dbReference type="InterPro" id="IPR029060">
    <property type="entry name" value="PIN-like_dom_sf"/>
</dbReference>
<feature type="domain" description="XPG-I" evidence="4">
    <location>
        <begin position="480"/>
        <end position="554"/>
    </location>
</feature>
<keyword evidence="2" id="KW-0539">Nucleus</keyword>
<gene>
    <name evidence="6" type="ORF">L5515_001879</name>
</gene>
<dbReference type="PANTHER" id="PTHR16171:SF7">
    <property type="entry name" value="DNA REPAIR PROTEIN RAD2"/>
    <property type="match status" value="1"/>
</dbReference>
<dbReference type="InterPro" id="IPR006085">
    <property type="entry name" value="XPG_DNA_repair_N"/>
</dbReference>
<dbReference type="SMART" id="SM00484">
    <property type="entry name" value="XPGI"/>
    <property type="match status" value="1"/>
</dbReference>
<evidence type="ECO:0000313" key="7">
    <source>
        <dbReference type="Proteomes" id="UP000829354"/>
    </source>
</evidence>
<name>A0AAE9J444_CAEBR</name>
<protein>
    <recommendedName>
        <fullName evidence="8">Protein CBR-XPG-1</fullName>
    </recommendedName>
</protein>
<dbReference type="AlphaFoldDB" id="A0AAE9J444"/>
<dbReference type="Pfam" id="PF00752">
    <property type="entry name" value="XPG_N"/>
    <property type="match status" value="1"/>
</dbReference>
<proteinExistence type="predicted"/>
<dbReference type="Pfam" id="PF00867">
    <property type="entry name" value="XPG_I"/>
    <property type="match status" value="1"/>
</dbReference>
<dbReference type="PRINTS" id="PR00853">
    <property type="entry name" value="XPGRADSUPER"/>
</dbReference>